<dbReference type="Proteomes" id="UP000265354">
    <property type="component" value="Unassembled WGS sequence"/>
</dbReference>
<name>A0A388T5X4_9ACTN</name>
<accession>A0A388T5X4</accession>
<comment type="caution">
    <text evidence="1">The sequence shown here is derived from an EMBL/GenBank/DDBJ whole genome shotgun (WGS) entry which is preliminary data.</text>
</comment>
<organism evidence="1 2">
    <name type="scientific">Streptomyces spongiicola</name>
    <dbReference type="NCBI Taxonomy" id="1690221"/>
    <lineage>
        <taxon>Bacteria</taxon>
        <taxon>Bacillati</taxon>
        <taxon>Actinomycetota</taxon>
        <taxon>Actinomycetes</taxon>
        <taxon>Kitasatosporales</taxon>
        <taxon>Streptomycetaceae</taxon>
        <taxon>Streptomyces</taxon>
    </lineage>
</organism>
<gene>
    <name evidence="1" type="ORF">SSP531S_50690</name>
</gene>
<evidence type="ECO:0000313" key="1">
    <source>
        <dbReference type="EMBL" id="GBQ03594.1"/>
    </source>
</evidence>
<proteinExistence type="predicted"/>
<dbReference type="AlphaFoldDB" id="A0A388T5X4"/>
<sequence>MRMFRVCQAPEATMMARSAGDGTGCGIPGAVAGTGPSGAVRGVPQTTAASCRAAGEQWAVCIGISVRPGK</sequence>
<reference evidence="1 2" key="1">
    <citation type="submission" date="2018-07" db="EMBL/GenBank/DDBJ databases">
        <title>Whole Genome Shotgun Sequence of Streptomyces spongiicola strain 531S.</title>
        <authorList>
            <person name="Dohra H."/>
            <person name="Kodani S."/>
        </authorList>
    </citation>
    <scope>NUCLEOTIDE SEQUENCE [LARGE SCALE GENOMIC DNA]</scope>
    <source>
        <strain evidence="1 2">531S</strain>
    </source>
</reference>
<protein>
    <submittedName>
        <fullName evidence="1">Uncharacterized protein</fullName>
    </submittedName>
</protein>
<dbReference type="EMBL" id="BGZL01000020">
    <property type="protein sequence ID" value="GBQ03594.1"/>
    <property type="molecule type" value="Genomic_DNA"/>
</dbReference>
<evidence type="ECO:0000313" key="2">
    <source>
        <dbReference type="Proteomes" id="UP000265354"/>
    </source>
</evidence>